<dbReference type="SMART" id="SM00647">
    <property type="entry name" value="IBR"/>
    <property type="match status" value="1"/>
</dbReference>
<keyword evidence="5" id="KW-0863">Zinc-finger</keyword>
<feature type="domain" description="RING-type" evidence="8">
    <location>
        <begin position="174"/>
        <end position="391"/>
    </location>
</feature>
<protein>
    <submittedName>
        <fullName evidence="10 11">E3 ubiquitin-protein ligase RNF216-like isoform X1</fullName>
    </submittedName>
</protein>
<dbReference type="RefSeq" id="XP_055876787.1">
    <property type="nucleotide sequence ID" value="XM_056020812.1"/>
</dbReference>
<comment type="pathway">
    <text evidence="1">Protein modification; protein ubiquitination.</text>
</comment>
<dbReference type="Pfam" id="PF26200">
    <property type="entry name" value="Rcat_RNF216"/>
    <property type="match status" value="1"/>
</dbReference>
<dbReference type="Proteomes" id="UP001165740">
    <property type="component" value="Chromosome 2"/>
</dbReference>
<dbReference type="InterPro" id="IPR047545">
    <property type="entry name" value="BRcat_RBR_RNF216"/>
</dbReference>
<dbReference type="InterPro" id="IPR044066">
    <property type="entry name" value="TRIAD_supradom"/>
</dbReference>
<evidence type="ECO:0000256" key="6">
    <source>
        <dbReference type="ARBA" id="ARBA00022786"/>
    </source>
</evidence>
<proteinExistence type="predicted"/>
<keyword evidence="3" id="KW-0479">Metal-binding</keyword>
<dbReference type="SUPFAM" id="SSF57850">
    <property type="entry name" value="RING/U-box"/>
    <property type="match status" value="3"/>
</dbReference>
<dbReference type="OMA" id="CEFEKMA"/>
<dbReference type="PROSITE" id="PS51873">
    <property type="entry name" value="TRIAD"/>
    <property type="match status" value="1"/>
</dbReference>
<keyword evidence="4" id="KW-0677">Repeat</keyword>
<gene>
    <name evidence="10 11" type="primary">LOC106057563</name>
</gene>
<dbReference type="PANTHER" id="PTHR22770:SF47">
    <property type="entry name" value="E3 UBIQUITIN-PROTEIN LIGASE RNF216"/>
    <property type="match status" value="1"/>
</dbReference>
<dbReference type="GeneID" id="106057563"/>
<dbReference type="InterPro" id="IPR002867">
    <property type="entry name" value="IBR_dom"/>
</dbReference>
<evidence type="ECO:0000313" key="11">
    <source>
        <dbReference type="RefSeq" id="XP_055876788.1"/>
    </source>
</evidence>
<organism evidence="9 10">
    <name type="scientific">Biomphalaria glabrata</name>
    <name type="common">Bloodfluke planorb</name>
    <name type="synonym">Freshwater snail</name>
    <dbReference type="NCBI Taxonomy" id="6526"/>
    <lineage>
        <taxon>Eukaryota</taxon>
        <taxon>Metazoa</taxon>
        <taxon>Spiralia</taxon>
        <taxon>Lophotrochozoa</taxon>
        <taxon>Mollusca</taxon>
        <taxon>Gastropoda</taxon>
        <taxon>Heterobranchia</taxon>
        <taxon>Euthyneura</taxon>
        <taxon>Panpulmonata</taxon>
        <taxon>Hygrophila</taxon>
        <taxon>Lymnaeoidea</taxon>
        <taxon>Planorbidae</taxon>
        <taxon>Biomphalaria</taxon>
    </lineage>
</organism>
<dbReference type="CDD" id="cd20339">
    <property type="entry name" value="BRcat_RBR_RNF216"/>
    <property type="match status" value="1"/>
</dbReference>
<evidence type="ECO:0000259" key="8">
    <source>
        <dbReference type="PROSITE" id="PS51873"/>
    </source>
</evidence>
<dbReference type="CDD" id="cd16630">
    <property type="entry name" value="RING-HC_RBR_RNF216"/>
    <property type="match status" value="1"/>
</dbReference>
<dbReference type="InterPro" id="IPR013083">
    <property type="entry name" value="Znf_RING/FYVE/PHD"/>
</dbReference>
<accession>A0A9W2ZP08</accession>
<dbReference type="Pfam" id="PF26191">
    <property type="entry name" value="RING-HC_RBR_RNF216"/>
    <property type="match status" value="1"/>
</dbReference>
<evidence type="ECO:0000256" key="3">
    <source>
        <dbReference type="ARBA" id="ARBA00022723"/>
    </source>
</evidence>
<dbReference type="RefSeq" id="XP_055876788.1">
    <property type="nucleotide sequence ID" value="XM_056020813.1"/>
</dbReference>
<dbReference type="CDD" id="cd20353">
    <property type="entry name" value="Rcat_RBR_RNF216"/>
    <property type="match status" value="1"/>
</dbReference>
<dbReference type="Pfam" id="PF26112">
    <property type="entry name" value="UBA_RNF216"/>
    <property type="match status" value="1"/>
</dbReference>
<keyword evidence="2" id="KW-0808">Transferase</keyword>
<name>A0A9W2ZP08_BIOGL</name>
<dbReference type="Gene3D" id="1.20.120.1750">
    <property type="match status" value="1"/>
</dbReference>
<evidence type="ECO:0000256" key="2">
    <source>
        <dbReference type="ARBA" id="ARBA00022679"/>
    </source>
</evidence>
<dbReference type="GO" id="GO:0008270">
    <property type="term" value="F:zinc ion binding"/>
    <property type="evidence" value="ECO:0007669"/>
    <property type="project" value="UniProtKB-KW"/>
</dbReference>
<evidence type="ECO:0000256" key="1">
    <source>
        <dbReference type="ARBA" id="ARBA00004906"/>
    </source>
</evidence>
<dbReference type="InterPro" id="IPR047544">
    <property type="entry name" value="RING-HC_RBR_RNF216"/>
</dbReference>
<evidence type="ECO:0000256" key="4">
    <source>
        <dbReference type="ARBA" id="ARBA00022737"/>
    </source>
</evidence>
<dbReference type="OrthoDB" id="10009520at2759"/>
<dbReference type="InterPro" id="IPR047546">
    <property type="entry name" value="Rcat_RBR_RNF216"/>
</dbReference>
<dbReference type="InterPro" id="IPR058758">
    <property type="entry name" value="UBA_RNF216"/>
</dbReference>
<dbReference type="GO" id="GO:0016740">
    <property type="term" value="F:transferase activity"/>
    <property type="evidence" value="ECO:0007669"/>
    <property type="project" value="UniProtKB-KW"/>
</dbReference>
<dbReference type="Gene3D" id="3.30.40.10">
    <property type="entry name" value="Zinc/RING finger domain, C3HC4 (zinc finger)"/>
    <property type="match status" value="1"/>
</dbReference>
<keyword evidence="9" id="KW-1185">Reference proteome</keyword>
<sequence length="436" mass="50542">MRLIVSVFEGIELIKSQLIDLMLNYTMEDRSRHSDVVNFYTRPCTTVDYNRKLCARQLLRDFNQMYEYDINLVLNFFHGQYAKTHQALCKIMEEFNKLAPFDEKSKQNKPCLIRVKVENDQGETEMMVFSRMPALRNTKEFKHIPQSLQEEIDFVKREQQKDSNMAVVEQIDENTVECSCCFGGFDIALMAQCTDCHLICKECLSMYVKEMVYGSGKINLECLSSDCGMSYPISELQRCLDKTLVDKLQERGFMEDIKMAGVDDLISCPGCNFTATLSPTVKMFLCRNLDCQKAICRYCQVDWNDHEGLTCNEVETKDETALRKEYEEKMTKAKVRTCKDCKTEFLKEDGCNKLTCRCGVRMCYICRESSIDYTHFCGHFREPGRPCSKCKACSLWTNPEEDDQRAIEEIRKEAAEKQKHLGLDEKIIGVPHTPKK</sequence>
<keyword evidence="7" id="KW-0862">Zinc</keyword>
<keyword evidence="6" id="KW-0833">Ubl conjugation pathway</keyword>
<dbReference type="PANTHER" id="PTHR22770">
    <property type="entry name" value="UBIQUITIN CONJUGATING ENZYME 7 INTERACTING PROTEIN-RELATED"/>
    <property type="match status" value="1"/>
</dbReference>
<evidence type="ECO:0000313" key="9">
    <source>
        <dbReference type="Proteomes" id="UP001165740"/>
    </source>
</evidence>
<evidence type="ECO:0000256" key="5">
    <source>
        <dbReference type="ARBA" id="ARBA00022771"/>
    </source>
</evidence>
<reference evidence="10 11" key="1">
    <citation type="submission" date="2025-04" db="UniProtKB">
        <authorList>
            <consortium name="RefSeq"/>
        </authorList>
    </citation>
    <scope>IDENTIFICATION</scope>
</reference>
<evidence type="ECO:0000256" key="7">
    <source>
        <dbReference type="ARBA" id="ARBA00022833"/>
    </source>
</evidence>
<evidence type="ECO:0000313" key="10">
    <source>
        <dbReference type="RefSeq" id="XP_055876787.1"/>
    </source>
</evidence>
<dbReference type="AlphaFoldDB" id="A0A9W2ZP08"/>
<dbReference type="InterPro" id="IPR051628">
    <property type="entry name" value="LUBAC_E3_Ligases"/>
</dbReference>